<evidence type="ECO:0000313" key="3">
    <source>
        <dbReference type="Proteomes" id="UP001202328"/>
    </source>
</evidence>
<dbReference type="Proteomes" id="UP001202328">
    <property type="component" value="Unassembled WGS sequence"/>
</dbReference>
<accession>A0AAD4SWR5</accession>
<sequence length="90" mass="10236">MTIVTEPKEKKSVVDKVEEAQPAQNNFSMADSSVRMPEKNEWDEFGNDLYAMPEVLLVQSGNPMMDARKDCHGILVIGCILRNLKKKKLR</sequence>
<feature type="compositionally biased region" description="Polar residues" evidence="1">
    <location>
        <begin position="22"/>
        <end position="31"/>
    </location>
</feature>
<organism evidence="2 3">
    <name type="scientific">Papaver atlanticum</name>
    <dbReference type="NCBI Taxonomy" id="357466"/>
    <lineage>
        <taxon>Eukaryota</taxon>
        <taxon>Viridiplantae</taxon>
        <taxon>Streptophyta</taxon>
        <taxon>Embryophyta</taxon>
        <taxon>Tracheophyta</taxon>
        <taxon>Spermatophyta</taxon>
        <taxon>Magnoliopsida</taxon>
        <taxon>Ranunculales</taxon>
        <taxon>Papaveraceae</taxon>
        <taxon>Papaveroideae</taxon>
        <taxon>Papaver</taxon>
    </lineage>
</organism>
<dbReference type="AlphaFoldDB" id="A0AAD4SWR5"/>
<gene>
    <name evidence="2" type="ORF">MKW98_023474</name>
</gene>
<keyword evidence="3" id="KW-1185">Reference proteome</keyword>
<reference evidence="2" key="1">
    <citation type="submission" date="2022-04" db="EMBL/GenBank/DDBJ databases">
        <title>A functionally conserved STORR gene fusion in Papaver species that diverged 16.8 million years ago.</title>
        <authorList>
            <person name="Catania T."/>
        </authorList>
    </citation>
    <scope>NUCLEOTIDE SEQUENCE</scope>
    <source>
        <strain evidence="2">S-188037</strain>
    </source>
</reference>
<evidence type="ECO:0000256" key="1">
    <source>
        <dbReference type="SAM" id="MobiDB-lite"/>
    </source>
</evidence>
<name>A0AAD4SWR5_9MAGN</name>
<proteinExistence type="predicted"/>
<feature type="region of interest" description="Disordered" evidence="1">
    <location>
        <begin position="1"/>
        <end position="35"/>
    </location>
</feature>
<protein>
    <submittedName>
        <fullName evidence="2">Uncharacterized protein</fullName>
    </submittedName>
</protein>
<comment type="caution">
    <text evidence="2">The sequence shown here is derived from an EMBL/GenBank/DDBJ whole genome shotgun (WGS) entry which is preliminary data.</text>
</comment>
<evidence type="ECO:0000313" key="2">
    <source>
        <dbReference type="EMBL" id="KAI3927873.1"/>
    </source>
</evidence>
<feature type="compositionally biased region" description="Basic and acidic residues" evidence="1">
    <location>
        <begin position="1"/>
        <end position="19"/>
    </location>
</feature>
<dbReference type="EMBL" id="JAJJMB010007708">
    <property type="protein sequence ID" value="KAI3927873.1"/>
    <property type="molecule type" value="Genomic_DNA"/>
</dbReference>